<dbReference type="RefSeq" id="WP_053419142.1">
    <property type="nucleotide sequence ID" value="NZ_LILB01000009.1"/>
</dbReference>
<feature type="domain" description="Glyoxalase-like" evidence="1">
    <location>
        <begin position="4"/>
        <end position="193"/>
    </location>
</feature>
<proteinExistence type="predicted"/>
<dbReference type="Proteomes" id="UP000036867">
    <property type="component" value="Unassembled WGS sequence"/>
</dbReference>
<dbReference type="STRING" id="263475.AMD00_22005"/>
<reference evidence="3" key="1">
    <citation type="submission" date="2015-08" db="EMBL/GenBank/DDBJ databases">
        <title>Fjat-10028 dsm 16317.</title>
        <authorList>
            <person name="Liu B."/>
            <person name="Wang J."/>
            <person name="Zhu Y."/>
            <person name="Liu G."/>
            <person name="Chen Q."/>
            <person name="Chen Z."/>
            <person name="Lan J."/>
            <person name="Che J."/>
            <person name="Ge C."/>
            <person name="Shi H."/>
            <person name="Pan Z."/>
            <person name="Liu X."/>
        </authorList>
    </citation>
    <scope>NUCLEOTIDE SEQUENCE [LARGE SCALE GENOMIC DNA]</scope>
    <source>
        <strain evidence="3">DSM 16317</strain>
    </source>
</reference>
<accession>A0A0M0L9L8</accession>
<evidence type="ECO:0000313" key="3">
    <source>
        <dbReference type="Proteomes" id="UP000036867"/>
    </source>
</evidence>
<name>A0A0M0L9L8_9BACL</name>
<comment type="caution">
    <text evidence="2">The sequence shown here is derived from an EMBL/GenBank/DDBJ whole genome shotgun (WGS) entry which is preliminary data.</text>
</comment>
<dbReference type="PANTHER" id="PTHR40265:SF1">
    <property type="entry name" value="GLYOXALASE-LIKE DOMAIN-CONTAINING PROTEIN"/>
    <property type="match status" value="1"/>
</dbReference>
<dbReference type="InterPro" id="IPR029068">
    <property type="entry name" value="Glyas_Bleomycin-R_OHBP_Dase"/>
</dbReference>
<dbReference type="AlphaFoldDB" id="A0A0M0L9L8"/>
<dbReference type="PANTHER" id="PTHR40265">
    <property type="entry name" value="BLL2707 PROTEIN"/>
    <property type="match status" value="1"/>
</dbReference>
<sequence>MFELDHVVYFTTKNPQQVVEQEKIEGLHPVEGGQHLDWGTYNALFYTKNSYIEWLAVEHENIAEQSTQPLVKQLLYDIVDGEGFASLCLRSNDLEKKNRYFQKMGYRTSGIIPAERRTSNGGLRKWKMLFIDHKIDHTLPYPFFIQWEQTDEERYSSLREDGTVKPENEELTIKRCIFHVKNVEEKLIHWSRLLSLSTKGNTLKLGNTVFVFEEKHDSKERLHTIEITKG</sequence>
<protein>
    <recommendedName>
        <fullName evidence="1">Glyoxalase-like domain-containing protein</fullName>
    </recommendedName>
</protein>
<evidence type="ECO:0000259" key="1">
    <source>
        <dbReference type="Pfam" id="PF13468"/>
    </source>
</evidence>
<dbReference type="Gene3D" id="3.10.180.10">
    <property type="entry name" value="2,3-Dihydroxybiphenyl 1,2-Dioxygenase, domain 1"/>
    <property type="match status" value="1"/>
</dbReference>
<dbReference type="OrthoDB" id="9111355at2"/>
<gene>
    <name evidence="2" type="ORF">AMD00_22005</name>
</gene>
<dbReference type="Pfam" id="PF13468">
    <property type="entry name" value="Glyoxalase_3"/>
    <property type="match status" value="1"/>
</dbReference>
<dbReference type="GeneID" id="301138778"/>
<evidence type="ECO:0000313" key="2">
    <source>
        <dbReference type="EMBL" id="KOO47338.1"/>
    </source>
</evidence>
<dbReference type="InterPro" id="IPR025870">
    <property type="entry name" value="Glyoxalase-like_dom"/>
</dbReference>
<organism evidence="2 3">
    <name type="scientific">Viridibacillus arvi</name>
    <dbReference type="NCBI Taxonomy" id="263475"/>
    <lineage>
        <taxon>Bacteria</taxon>
        <taxon>Bacillati</taxon>
        <taxon>Bacillota</taxon>
        <taxon>Bacilli</taxon>
        <taxon>Bacillales</taxon>
        <taxon>Caryophanaceae</taxon>
        <taxon>Viridibacillus</taxon>
    </lineage>
</organism>
<keyword evidence="3" id="KW-1185">Reference proteome</keyword>
<dbReference type="EMBL" id="LILB01000009">
    <property type="protein sequence ID" value="KOO47338.1"/>
    <property type="molecule type" value="Genomic_DNA"/>
</dbReference>